<dbReference type="EMBL" id="JABSTQ010011553">
    <property type="protein sequence ID" value="KAG0410108.1"/>
    <property type="molecule type" value="Genomic_DNA"/>
</dbReference>
<accession>A0AC60NSK9</accession>
<evidence type="ECO:0000313" key="2">
    <source>
        <dbReference type="Proteomes" id="UP000805193"/>
    </source>
</evidence>
<reference evidence="1 2" key="1">
    <citation type="journal article" date="2020" name="Cell">
        <title>Large-Scale Comparative Analyses of Tick Genomes Elucidate Their Genetic Diversity and Vector Capacities.</title>
        <authorList>
            <consortium name="Tick Genome and Microbiome Consortium (TIGMIC)"/>
            <person name="Jia N."/>
            <person name="Wang J."/>
            <person name="Shi W."/>
            <person name="Du L."/>
            <person name="Sun Y."/>
            <person name="Zhan W."/>
            <person name="Jiang J.F."/>
            <person name="Wang Q."/>
            <person name="Zhang B."/>
            <person name="Ji P."/>
            <person name="Bell-Sakyi L."/>
            <person name="Cui X.M."/>
            <person name="Yuan T.T."/>
            <person name="Jiang B.G."/>
            <person name="Yang W.F."/>
            <person name="Lam T.T."/>
            <person name="Chang Q.C."/>
            <person name="Ding S.J."/>
            <person name="Wang X.J."/>
            <person name="Zhu J.G."/>
            <person name="Ruan X.D."/>
            <person name="Zhao L."/>
            <person name="Wei J.T."/>
            <person name="Ye R.Z."/>
            <person name="Que T.C."/>
            <person name="Du C.H."/>
            <person name="Zhou Y.H."/>
            <person name="Cheng J.X."/>
            <person name="Dai P.F."/>
            <person name="Guo W.B."/>
            <person name="Han X.H."/>
            <person name="Huang E.J."/>
            <person name="Li L.F."/>
            <person name="Wei W."/>
            <person name="Gao Y.C."/>
            <person name="Liu J.Z."/>
            <person name="Shao H.Z."/>
            <person name="Wang X."/>
            <person name="Wang C.C."/>
            <person name="Yang T.C."/>
            <person name="Huo Q.B."/>
            <person name="Li W."/>
            <person name="Chen H.Y."/>
            <person name="Chen S.E."/>
            <person name="Zhou L.G."/>
            <person name="Ni X.B."/>
            <person name="Tian J.H."/>
            <person name="Sheng Y."/>
            <person name="Liu T."/>
            <person name="Pan Y.S."/>
            <person name="Xia L.Y."/>
            <person name="Li J."/>
            <person name="Zhao F."/>
            <person name="Cao W.C."/>
        </authorList>
    </citation>
    <scope>NUCLEOTIDE SEQUENCE [LARGE SCALE GENOMIC DNA]</scope>
    <source>
        <strain evidence="1">Iper-2018</strain>
    </source>
</reference>
<organism evidence="1 2">
    <name type="scientific">Ixodes persulcatus</name>
    <name type="common">Taiga tick</name>
    <dbReference type="NCBI Taxonomy" id="34615"/>
    <lineage>
        <taxon>Eukaryota</taxon>
        <taxon>Metazoa</taxon>
        <taxon>Ecdysozoa</taxon>
        <taxon>Arthropoda</taxon>
        <taxon>Chelicerata</taxon>
        <taxon>Arachnida</taxon>
        <taxon>Acari</taxon>
        <taxon>Parasitiformes</taxon>
        <taxon>Ixodida</taxon>
        <taxon>Ixodoidea</taxon>
        <taxon>Ixodidae</taxon>
        <taxon>Ixodinae</taxon>
        <taxon>Ixodes</taxon>
    </lineage>
</organism>
<keyword evidence="2" id="KW-1185">Reference proteome</keyword>
<dbReference type="Proteomes" id="UP000805193">
    <property type="component" value="Unassembled WGS sequence"/>
</dbReference>
<sequence>MSKIETPRNHACFKRLYADVVQVQPFPLEQVFGPLHQLALSPELKDPQEKAALDSLRSTLGSSPEAPRDDEGKPTGKLGYIGETIGPQGLIAETSLSRPCHGRSQSLDLMQILLSNFGRLPGMNPRFPEDAAEFPGREGPAPRPRVNKTSIVERIGVGQPDVGFISVDFEVIVVPELNETRRRNASWRSSMKHRFLPRNRSAYVVLDTYPVQMSEDSNGRGFGSQSMNRASADSNSNGGVLKLSLLALFMVMACGVSCVLGTSLPILWRRHQADRTSVWVTKTGNLFRLRGGPDAAPHLPTIHRSEGDWCA</sequence>
<protein>
    <submittedName>
        <fullName evidence="1">Uncharacterized protein</fullName>
    </submittedName>
</protein>
<comment type="caution">
    <text evidence="1">The sequence shown here is derived from an EMBL/GenBank/DDBJ whole genome shotgun (WGS) entry which is preliminary data.</text>
</comment>
<evidence type="ECO:0000313" key="1">
    <source>
        <dbReference type="EMBL" id="KAG0410108.1"/>
    </source>
</evidence>
<proteinExistence type="predicted"/>
<gene>
    <name evidence="1" type="ORF">HPB47_012778</name>
</gene>
<name>A0AC60NSK9_IXOPE</name>